<dbReference type="Proteomes" id="UP001165160">
    <property type="component" value="Unassembled WGS sequence"/>
</dbReference>
<feature type="region of interest" description="Disordered" evidence="1">
    <location>
        <begin position="1"/>
        <end position="22"/>
    </location>
</feature>
<organism evidence="2 3">
    <name type="scientific">Triparma verrucosa</name>
    <dbReference type="NCBI Taxonomy" id="1606542"/>
    <lineage>
        <taxon>Eukaryota</taxon>
        <taxon>Sar</taxon>
        <taxon>Stramenopiles</taxon>
        <taxon>Ochrophyta</taxon>
        <taxon>Bolidophyceae</taxon>
        <taxon>Parmales</taxon>
        <taxon>Triparmaceae</taxon>
        <taxon>Triparma</taxon>
    </lineage>
</organism>
<keyword evidence="3" id="KW-1185">Reference proteome</keyword>
<reference evidence="3" key="1">
    <citation type="journal article" date="2023" name="Commun. Biol.">
        <title>Genome analysis of Parmales, the sister group of diatoms, reveals the evolutionary specialization of diatoms from phago-mixotrophs to photoautotrophs.</title>
        <authorList>
            <person name="Ban H."/>
            <person name="Sato S."/>
            <person name="Yoshikawa S."/>
            <person name="Yamada K."/>
            <person name="Nakamura Y."/>
            <person name="Ichinomiya M."/>
            <person name="Sato N."/>
            <person name="Blanc-Mathieu R."/>
            <person name="Endo H."/>
            <person name="Kuwata A."/>
            <person name="Ogata H."/>
        </authorList>
    </citation>
    <scope>NUCLEOTIDE SEQUENCE [LARGE SCALE GENOMIC DNA]</scope>
    <source>
        <strain evidence="3">NIES 3699</strain>
    </source>
</reference>
<feature type="compositionally biased region" description="Low complexity" evidence="1">
    <location>
        <begin position="403"/>
        <end position="417"/>
    </location>
</feature>
<evidence type="ECO:0000256" key="1">
    <source>
        <dbReference type="SAM" id="MobiDB-lite"/>
    </source>
</evidence>
<evidence type="ECO:0000313" key="3">
    <source>
        <dbReference type="Proteomes" id="UP001165160"/>
    </source>
</evidence>
<dbReference type="SUPFAM" id="SSF50998">
    <property type="entry name" value="Quinoprotein alcohol dehydrogenase-like"/>
    <property type="match status" value="1"/>
</dbReference>
<protein>
    <submittedName>
        <fullName evidence="2">Uncharacterized protein</fullName>
    </submittedName>
</protein>
<dbReference type="InterPro" id="IPR011047">
    <property type="entry name" value="Quinoprotein_ADH-like_sf"/>
</dbReference>
<comment type="caution">
    <text evidence="2">The sequence shown here is derived from an EMBL/GenBank/DDBJ whole genome shotgun (WGS) entry which is preliminary data.</text>
</comment>
<dbReference type="InterPro" id="IPR015943">
    <property type="entry name" value="WD40/YVTN_repeat-like_dom_sf"/>
</dbReference>
<feature type="compositionally biased region" description="Basic and acidic residues" evidence="1">
    <location>
        <begin position="476"/>
        <end position="486"/>
    </location>
</feature>
<dbReference type="EMBL" id="BRXX01000342">
    <property type="protein sequence ID" value="GMI06157.1"/>
    <property type="molecule type" value="Genomic_DNA"/>
</dbReference>
<feature type="region of interest" description="Disordered" evidence="1">
    <location>
        <begin position="476"/>
        <end position="578"/>
    </location>
</feature>
<feature type="compositionally biased region" description="Pro residues" evidence="1">
    <location>
        <begin position="514"/>
        <end position="530"/>
    </location>
</feature>
<accession>A0A9W7CGJ4</accession>
<feature type="compositionally biased region" description="Low complexity" evidence="1">
    <location>
        <begin position="13"/>
        <end position="22"/>
    </location>
</feature>
<evidence type="ECO:0000313" key="2">
    <source>
        <dbReference type="EMBL" id="GMI06157.1"/>
    </source>
</evidence>
<sequence length="675" mass="71411">MSHSTLMSKYRSSKTSSSAAATVSAERRQTFLLLTTTSTDSYNFSPGGGDGSGGGGQAVVTKGPTFMKSSSSSFNHNNNVLTLHPDTTSASTTSPPSELYLHHATGPHLETLPLPAPPLSSQFGLKSRYLLTTGSATTTVYDLKKKSTVRTFVPPSGQAYLESKFNFGQNLVLGLTPKSLLIYTLKDAKCVSTFQSNSNDVIFKNVQVNNFQEQYTVCTSQETILTDGNKELYKLPNSTCASHSKVNRLLLSTCKSSLATFYDTNTFRIIKSLSTGISDILDCGFSHDGVHFVCTGDGGSEIWDLRNVERPVWKGEGGRKVVWESKRKESKGDTGEGGASVASVASVASSIKSLRSPGRSPGRNSVKSSFRKDDSISGRIDVSLSEAGEEGGSSVDEMESVKSKTTTAASSVVGSVEESLRRLKGEGGLAGIDSVGDAAGAGGRYAVVGGDTVVTGVSEVTGASRSTVDSGYENVKEITPRVRVEEETVEQAPSTPLRMPPETKSKGEGSLWEQPPPAPEVPDSPLPPSPIRRVESPSPARSVRVGAGMGSPVPTPAGVRRDGPEGGLNMEDLTSPGGLNMPTLNGVGGGGEAVGAGGAGLGISPEHKLVLDNLPQNIADLQGMVTGLHVEMLRQFQYMQDDNDSKLDAVRRDLKDIVEENRVLRLENEKLRGVQ</sequence>
<proteinExistence type="predicted"/>
<feature type="region of interest" description="Disordered" evidence="1">
    <location>
        <begin position="352"/>
        <end position="417"/>
    </location>
</feature>
<gene>
    <name evidence="2" type="ORF">TrVE_jg2428</name>
</gene>
<dbReference type="AlphaFoldDB" id="A0A9W7CGJ4"/>
<dbReference type="Gene3D" id="2.130.10.10">
    <property type="entry name" value="YVTN repeat-like/Quinoprotein amine dehydrogenase"/>
    <property type="match status" value="2"/>
</dbReference>
<name>A0A9W7CGJ4_9STRA</name>